<protein>
    <submittedName>
        <fullName evidence="1">Uncharacterized protein</fullName>
    </submittedName>
</protein>
<keyword evidence="2" id="KW-1185">Reference proteome</keyword>
<proteinExistence type="predicted"/>
<name>A0ACC2N9S2_9HYME</name>
<dbReference type="Proteomes" id="UP001239111">
    <property type="component" value="Chromosome 4"/>
</dbReference>
<sequence>MSSNVRAKIPNIPGTRPATRNAQLLISSGIPSLDHFIGEGLPIGSILLIEEDAFGIYSKVVLKYFVAEGVVSEHGLHIASQDSKPSQIVSELPAVEEETSKVSSKDNKEDEMRIAWRYQNMKLVDSSPTHNTFGHYYDLTKKMPKELLEKADISLWNGDSEVCDNSTFHNRSYMDLLLSIDKAIVNGKYLVSQEVGKRNILRIAVQSLGSRMWMSDSESDTQQDLIKFLFMLRALLREAFAVAIITVPTLNFDDSSSGIVQRVEHLSDVVVGLESFSGSPRETNPVFKDYHGLLHIKKLPAFNTLSTGDSLYSDLAFKLRRKKFLVEILHLPPELGETTQREQDEAASLCCSGSKAGCNLDTY</sequence>
<comment type="caution">
    <text evidence="1">The sequence shown here is derived from an EMBL/GenBank/DDBJ whole genome shotgun (WGS) entry which is preliminary data.</text>
</comment>
<dbReference type="EMBL" id="CM056744">
    <property type="protein sequence ID" value="KAJ8667837.1"/>
    <property type="molecule type" value="Genomic_DNA"/>
</dbReference>
<reference evidence="1" key="1">
    <citation type="submission" date="2023-04" db="EMBL/GenBank/DDBJ databases">
        <title>A chromosome-level genome assembly of the parasitoid wasp Eretmocerus hayati.</title>
        <authorList>
            <person name="Zhong Y."/>
            <person name="Liu S."/>
            <person name="Liu Y."/>
        </authorList>
    </citation>
    <scope>NUCLEOTIDE SEQUENCE</scope>
    <source>
        <strain evidence="1">ZJU_SS_LIU_2023</strain>
    </source>
</reference>
<gene>
    <name evidence="1" type="ORF">QAD02_009500</name>
</gene>
<evidence type="ECO:0000313" key="1">
    <source>
        <dbReference type="EMBL" id="KAJ8667837.1"/>
    </source>
</evidence>
<evidence type="ECO:0000313" key="2">
    <source>
        <dbReference type="Proteomes" id="UP001239111"/>
    </source>
</evidence>
<accession>A0ACC2N9S2</accession>
<organism evidence="1 2">
    <name type="scientific">Eretmocerus hayati</name>
    <dbReference type="NCBI Taxonomy" id="131215"/>
    <lineage>
        <taxon>Eukaryota</taxon>
        <taxon>Metazoa</taxon>
        <taxon>Ecdysozoa</taxon>
        <taxon>Arthropoda</taxon>
        <taxon>Hexapoda</taxon>
        <taxon>Insecta</taxon>
        <taxon>Pterygota</taxon>
        <taxon>Neoptera</taxon>
        <taxon>Endopterygota</taxon>
        <taxon>Hymenoptera</taxon>
        <taxon>Apocrita</taxon>
        <taxon>Proctotrupomorpha</taxon>
        <taxon>Chalcidoidea</taxon>
        <taxon>Aphelinidae</taxon>
        <taxon>Aphelininae</taxon>
        <taxon>Eretmocerus</taxon>
    </lineage>
</organism>